<name>A0A1B6I108_9HEMI</name>
<feature type="non-terminal residue" evidence="1">
    <location>
        <position position="1"/>
    </location>
</feature>
<feature type="non-terminal residue" evidence="1">
    <location>
        <position position="213"/>
    </location>
</feature>
<dbReference type="EMBL" id="GECU01027088">
    <property type="protein sequence ID" value="JAS80618.1"/>
    <property type="molecule type" value="Transcribed_RNA"/>
</dbReference>
<organism evidence="1">
    <name type="scientific">Homalodisca liturata</name>
    <dbReference type="NCBI Taxonomy" id="320908"/>
    <lineage>
        <taxon>Eukaryota</taxon>
        <taxon>Metazoa</taxon>
        <taxon>Ecdysozoa</taxon>
        <taxon>Arthropoda</taxon>
        <taxon>Hexapoda</taxon>
        <taxon>Insecta</taxon>
        <taxon>Pterygota</taxon>
        <taxon>Neoptera</taxon>
        <taxon>Paraneoptera</taxon>
        <taxon>Hemiptera</taxon>
        <taxon>Auchenorrhyncha</taxon>
        <taxon>Membracoidea</taxon>
        <taxon>Cicadellidae</taxon>
        <taxon>Cicadellinae</taxon>
        <taxon>Proconiini</taxon>
        <taxon>Homalodisca</taxon>
    </lineage>
</organism>
<proteinExistence type="predicted"/>
<accession>A0A1B6I108</accession>
<evidence type="ECO:0000313" key="1">
    <source>
        <dbReference type="EMBL" id="JAS80618.1"/>
    </source>
</evidence>
<dbReference type="AlphaFoldDB" id="A0A1B6I108"/>
<sequence>AENGQVVVALCDGQGGTSADTKRRHWHDTWQVTEMAGYSDFVLHIIEPFDLASFPHYVNVGYRSCEKSFHCENAIVHVFKTEDPPRILLEDLNKWFSVENMSEDMIFEFLDCHMRNPFSNPQSPTSYICKTLSEKLGFKFNTCEPVESYCNTGSKPSVVDVMKIFSKLKEENVNGDCSVVRVVMKTKPVDLRDFSKAPVRCQLMMFGSESISV</sequence>
<protein>
    <submittedName>
        <fullName evidence="1">Uncharacterized protein</fullName>
    </submittedName>
</protein>
<gene>
    <name evidence="1" type="ORF">g.33682</name>
</gene>
<reference evidence="1" key="1">
    <citation type="submission" date="2015-11" db="EMBL/GenBank/DDBJ databases">
        <title>De novo transcriptome assembly of four potential Pierce s Disease insect vectors from Arizona vineyards.</title>
        <authorList>
            <person name="Tassone E.E."/>
        </authorList>
    </citation>
    <scope>NUCLEOTIDE SEQUENCE</scope>
</reference>